<evidence type="ECO:0000256" key="10">
    <source>
        <dbReference type="ARBA" id="ARBA00023944"/>
    </source>
</evidence>
<evidence type="ECO:0000256" key="2">
    <source>
        <dbReference type="ARBA" id="ARBA00007255"/>
    </source>
</evidence>
<keyword evidence="3 11" id="KW-0349">Heme</keyword>
<dbReference type="PANTHER" id="PTHR12743">
    <property type="entry name" value="CYTOCHROME C1 HEME LYASE"/>
    <property type="match status" value="1"/>
</dbReference>
<protein>
    <recommendedName>
        <fullName evidence="11">Holocytochrome c-type synthase</fullName>
        <ecNumber evidence="11">4.4.1.17</ecNumber>
    </recommendedName>
</protein>
<evidence type="ECO:0000256" key="8">
    <source>
        <dbReference type="ARBA" id="ARBA00023136"/>
    </source>
</evidence>
<organism evidence="15">
    <name type="scientific">Taenia asiatica</name>
    <name type="common">Asian tapeworm</name>
    <dbReference type="NCBI Taxonomy" id="60517"/>
    <lineage>
        <taxon>Eukaryota</taxon>
        <taxon>Metazoa</taxon>
        <taxon>Spiralia</taxon>
        <taxon>Lophotrochozoa</taxon>
        <taxon>Platyhelminthes</taxon>
        <taxon>Cestoda</taxon>
        <taxon>Eucestoda</taxon>
        <taxon>Cyclophyllidea</taxon>
        <taxon>Taeniidae</taxon>
        <taxon>Taenia</taxon>
    </lineage>
</organism>
<dbReference type="Pfam" id="PF01265">
    <property type="entry name" value="Cyto_heme_lyase"/>
    <property type="match status" value="1"/>
</dbReference>
<evidence type="ECO:0000256" key="6">
    <source>
        <dbReference type="ARBA" id="ARBA00023004"/>
    </source>
</evidence>
<evidence type="ECO:0000256" key="5">
    <source>
        <dbReference type="ARBA" id="ARBA00022792"/>
    </source>
</evidence>
<evidence type="ECO:0000256" key="3">
    <source>
        <dbReference type="ARBA" id="ARBA00022617"/>
    </source>
</evidence>
<name>A0A0R3VZW0_TAEAS</name>
<accession>A0A0R3VZW0</accession>
<evidence type="ECO:0000256" key="1">
    <source>
        <dbReference type="ARBA" id="ARBA00004273"/>
    </source>
</evidence>
<dbReference type="WBParaSite" id="TASK_0000295401-mRNA-1">
    <property type="protein sequence ID" value="TASK_0000295401-mRNA-1"/>
    <property type="gene ID" value="TASK_0000295401"/>
</dbReference>
<proteinExistence type="inferred from homology"/>
<evidence type="ECO:0000256" key="9">
    <source>
        <dbReference type="ARBA" id="ARBA00023239"/>
    </source>
</evidence>
<dbReference type="AlphaFoldDB" id="A0A0R3VZW0"/>
<keyword evidence="6 11" id="KW-0408">Iron</keyword>
<keyword evidence="14" id="KW-1185">Reference proteome</keyword>
<dbReference type="STRING" id="60517.A0A0R3VZW0"/>
<keyword evidence="4 11" id="KW-0479">Metal-binding</keyword>
<keyword evidence="5 11" id="KW-0999">Mitochondrion inner membrane</keyword>
<evidence type="ECO:0000313" key="13">
    <source>
        <dbReference type="EMBL" id="VDK26702.1"/>
    </source>
</evidence>
<comment type="similarity">
    <text evidence="2 11">Belongs to the cytochrome c-type heme lyase family.</text>
</comment>
<sequence>MAISTLDSTTIKSGGERGRRNKPGLSLVQMFWNSMLQKSWRWHDDEIVGEHKDNIVHIHNANKEAAWIEALKWEKSHCHKCRTGRLRRCAGDIAALYVRCIIGHYDSVKVHSDFRLALLNVRPMIDWFSAVCACVRMTWRRRCLPKHLRNHPDSTTNIPEARDQCILHHCLTYSCLYD</sequence>
<gene>
    <name evidence="13" type="ORF">TASK_LOCUS2955</name>
</gene>
<evidence type="ECO:0000256" key="11">
    <source>
        <dbReference type="RuleBase" id="RU363130"/>
    </source>
</evidence>
<comment type="subcellular location">
    <subcellularLocation>
        <location evidence="1 11">Mitochondrion inner membrane</location>
    </subcellularLocation>
</comment>
<evidence type="ECO:0000313" key="14">
    <source>
        <dbReference type="Proteomes" id="UP000282613"/>
    </source>
</evidence>
<reference evidence="13 14" key="2">
    <citation type="submission" date="2018-11" db="EMBL/GenBank/DDBJ databases">
        <authorList>
            <consortium name="Pathogen Informatics"/>
        </authorList>
    </citation>
    <scope>NUCLEOTIDE SEQUENCE [LARGE SCALE GENOMIC DNA]</scope>
</reference>
<keyword evidence="8 11" id="KW-0472">Membrane</keyword>
<dbReference type="GO" id="GO:0046872">
    <property type="term" value="F:metal ion binding"/>
    <property type="evidence" value="ECO:0007669"/>
    <property type="project" value="UniProtKB-KW"/>
</dbReference>
<dbReference type="OrthoDB" id="4243at2759"/>
<dbReference type="EC" id="4.4.1.17" evidence="11"/>
<dbReference type="Proteomes" id="UP000282613">
    <property type="component" value="Unassembled WGS sequence"/>
</dbReference>
<comment type="catalytic activity">
    <reaction evidence="10">
        <text>holo-[cytochrome c] = apo-[cytochrome c] + heme b</text>
        <dbReference type="Rhea" id="RHEA:22648"/>
        <dbReference type="Rhea" id="RHEA-COMP:10725"/>
        <dbReference type="Rhea" id="RHEA-COMP:10726"/>
        <dbReference type="ChEBI" id="CHEBI:29950"/>
        <dbReference type="ChEBI" id="CHEBI:60344"/>
        <dbReference type="ChEBI" id="CHEBI:83739"/>
        <dbReference type="EC" id="4.4.1.17"/>
    </reaction>
    <physiologicalReaction direction="right-to-left" evidence="10">
        <dbReference type="Rhea" id="RHEA:22650"/>
    </physiologicalReaction>
</comment>
<dbReference type="InterPro" id="IPR000511">
    <property type="entry name" value="Holocyt_c/c1_synthase"/>
</dbReference>
<evidence type="ECO:0000256" key="7">
    <source>
        <dbReference type="ARBA" id="ARBA00023128"/>
    </source>
</evidence>
<keyword evidence="9 11" id="KW-0456">Lyase</keyword>
<comment type="function">
    <text evidence="11">Lyase that catalyzes the covalent linking of the heme group to the cytochrome C apoprotein to produce the mature functional cytochrome.</text>
</comment>
<dbReference type="GO" id="GO:0005743">
    <property type="term" value="C:mitochondrial inner membrane"/>
    <property type="evidence" value="ECO:0007669"/>
    <property type="project" value="UniProtKB-SubCell"/>
</dbReference>
<feature type="region of interest" description="Disordered" evidence="12">
    <location>
        <begin position="1"/>
        <end position="21"/>
    </location>
</feature>
<feature type="compositionally biased region" description="Polar residues" evidence="12">
    <location>
        <begin position="1"/>
        <end position="12"/>
    </location>
</feature>
<evidence type="ECO:0000313" key="15">
    <source>
        <dbReference type="WBParaSite" id="TASK_0000295401-mRNA-1"/>
    </source>
</evidence>
<dbReference type="PANTHER" id="PTHR12743:SF0">
    <property type="entry name" value="HOLOCYTOCHROME C-TYPE SYNTHASE"/>
    <property type="match status" value="1"/>
</dbReference>
<evidence type="ECO:0000256" key="12">
    <source>
        <dbReference type="SAM" id="MobiDB-lite"/>
    </source>
</evidence>
<keyword evidence="7 11" id="KW-0496">Mitochondrion</keyword>
<dbReference type="EMBL" id="UYRS01004307">
    <property type="protein sequence ID" value="VDK26702.1"/>
    <property type="molecule type" value="Genomic_DNA"/>
</dbReference>
<evidence type="ECO:0000256" key="4">
    <source>
        <dbReference type="ARBA" id="ARBA00022723"/>
    </source>
</evidence>
<dbReference type="GO" id="GO:0004408">
    <property type="term" value="F:holocytochrome-c synthase activity"/>
    <property type="evidence" value="ECO:0007669"/>
    <property type="project" value="UniProtKB-EC"/>
</dbReference>
<reference evidence="15" key="1">
    <citation type="submission" date="2017-02" db="UniProtKB">
        <authorList>
            <consortium name="WormBaseParasite"/>
        </authorList>
    </citation>
    <scope>IDENTIFICATION</scope>
</reference>